<reference evidence="2 3" key="1">
    <citation type="journal article" date="2019" name="Sci. Rep.">
        <title>Orb-weaving spider Araneus ventricosus genome elucidates the spidroin gene catalogue.</title>
        <authorList>
            <person name="Kono N."/>
            <person name="Nakamura H."/>
            <person name="Ohtoshi R."/>
            <person name="Moran D.A.P."/>
            <person name="Shinohara A."/>
            <person name="Yoshida Y."/>
            <person name="Fujiwara M."/>
            <person name="Mori M."/>
            <person name="Tomita M."/>
            <person name="Arakawa K."/>
        </authorList>
    </citation>
    <scope>NUCLEOTIDE SEQUENCE [LARGE SCALE GENOMIC DNA]</scope>
</reference>
<dbReference type="Proteomes" id="UP000499080">
    <property type="component" value="Unassembled WGS sequence"/>
</dbReference>
<keyword evidence="3" id="KW-1185">Reference proteome</keyword>
<evidence type="ECO:0000256" key="1">
    <source>
        <dbReference type="SAM" id="MobiDB-lite"/>
    </source>
</evidence>
<accession>A0A4Y2GBK7</accession>
<organism evidence="2 3">
    <name type="scientific">Araneus ventricosus</name>
    <name type="common">Orbweaver spider</name>
    <name type="synonym">Epeira ventricosa</name>
    <dbReference type="NCBI Taxonomy" id="182803"/>
    <lineage>
        <taxon>Eukaryota</taxon>
        <taxon>Metazoa</taxon>
        <taxon>Ecdysozoa</taxon>
        <taxon>Arthropoda</taxon>
        <taxon>Chelicerata</taxon>
        <taxon>Arachnida</taxon>
        <taxon>Araneae</taxon>
        <taxon>Araneomorphae</taxon>
        <taxon>Entelegynae</taxon>
        <taxon>Araneoidea</taxon>
        <taxon>Araneidae</taxon>
        <taxon>Araneus</taxon>
    </lineage>
</organism>
<name>A0A4Y2GBK7_ARAVE</name>
<feature type="compositionally biased region" description="Low complexity" evidence="1">
    <location>
        <begin position="87"/>
        <end position="97"/>
    </location>
</feature>
<proteinExistence type="predicted"/>
<sequence length="123" mass="13777">MSTIHCSDKFEINSYVLQRLAPVLSVVQSVKADELEGATKHRLSLELIFSPRMAVIAAAIWILLTICSQKPHVDSNPSAAPYDLRSRSPSSSKPNNKIEIKQSVYKFYNPDKMMQDCSSKTFS</sequence>
<evidence type="ECO:0000313" key="2">
    <source>
        <dbReference type="EMBL" id="GBM51013.1"/>
    </source>
</evidence>
<gene>
    <name evidence="2" type="ORF">AVEN_199777_1</name>
</gene>
<dbReference type="EMBL" id="BGPR01001318">
    <property type="protein sequence ID" value="GBM51013.1"/>
    <property type="molecule type" value="Genomic_DNA"/>
</dbReference>
<evidence type="ECO:0000313" key="3">
    <source>
        <dbReference type="Proteomes" id="UP000499080"/>
    </source>
</evidence>
<comment type="caution">
    <text evidence="2">The sequence shown here is derived from an EMBL/GenBank/DDBJ whole genome shotgun (WGS) entry which is preliminary data.</text>
</comment>
<feature type="region of interest" description="Disordered" evidence="1">
    <location>
        <begin position="73"/>
        <end position="98"/>
    </location>
</feature>
<dbReference type="AlphaFoldDB" id="A0A4Y2GBK7"/>
<protein>
    <submittedName>
        <fullName evidence="2">Uncharacterized protein</fullName>
    </submittedName>
</protein>